<dbReference type="EMBL" id="QBML01000043">
    <property type="protein sequence ID" value="PZO36241.1"/>
    <property type="molecule type" value="Genomic_DNA"/>
</dbReference>
<organism evidence="2 3">
    <name type="scientific">Pseudanabaena frigida</name>
    <dbReference type="NCBI Taxonomy" id="945775"/>
    <lineage>
        <taxon>Bacteria</taxon>
        <taxon>Bacillati</taxon>
        <taxon>Cyanobacteriota</taxon>
        <taxon>Cyanophyceae</taxon>
        <taxon>Pseudanabaenales</taxon>
        <taxon>Pseudanabaenaceae</taxon>
        <taxon>Pseudanabaena</taxon>
    </lineage>
</organism>
<dbReference type="GO" id="GO:0005524">
    <property type="term" value="F:ATP binding"/>
    <property type="evidence" value="ECO:0007669"/>
    <property type="project" value="InterPro"/>
</dbReference>
<evidence type="ECO:0000313" key="3">
    <source>
        <dbReference type="Proteomes" id="UP000249467"/>
    </source>
</evidence>
<dbReference type="PANTHER" id="PTHR46638:SF1">
    <property type="entry name" value="CORRINOID ADENOSYLTRANSFERASE"/>
    <property type="match status" value="1"/>
</dbReference>
<dbReference type="GO" id="GO:0009236">
    <property type="term" value="P:cobalamin biosynthetic process"/>
    <property type="evidence" value="ECO:0007669"/>
    <property type="project" value="InterPro"/>
</dbReference>
<dbReference type="EC" id="2.5.1.17" evidence="2"/>
<evidence type="ECO:0000313" key="2">
    <source>
        <dbReference type="EMBL" id="PZO36241.1"/>
    </source>
</evidence>
<reference evidence="2 3" key="1">
    <citation type="submission" date="2018-04" db="EMBL/GenBank/DDBJ databases">
        <authorList>
            <person name="Go L.Y."/>
            <person name="Mitchell J.A."/>
        </authorList>
    </citation>
    <scope>NUCLEOTIDE SEQUENCE [LARGE SCALE GENOMIC DNA]</scope>
    <source>
        <strain evidence="2">ULC066bin1</strain>
    </source>
</reference>
<dbReference type="PANTHER" id="PTHR46638">
    <property type="entry name" value="CORRINOID ADENOSYLTRANSFERASE"/>
    <property type="match status" value="1"/>
</dbReference>
<dbReference type="Pfam" id="PF02572">
    <property type="entry name" value="CobA_CobO_BtuR"/>
    <property type="match status" value="1"/>
</dbReference>
<evidence type="ECO:0000256" key="1">
    <source>
        <dbReference type="SAM" id="MobiDB-lite"/>
    </source>
</evidence>
<dbReference type="Gene3D" id="3.40.50.300">
    <property type="entry name" value="P-loop containing nucleotide triphosphate hydrolases"/>
    <property type="match status" value="1"/>
</dbReference>
<proteinExistence type="predicted"/>
<reference evidence="2 3" key="2">
    <citation type="submission" date="2018-06" db="EMBL/GenBank/DDBJ databases">
        <title>Metagenomic assembly of (sub)arctic Cyanobacteria and their associated microbiome from non-axenic cultures.</title>
        <authorList>
            <person name="Baurain D."/>
        </authorList>
    </citation>
    <scope>NUCLEOTIDE SEQUENCE [LARGE SCALE GENOMIC DNA]</scope>
    <source>
        <strain evidence="2">ULC066bin1</strain>
    </source>
</reference>
<dbReference type="GO" id="GO:0008817">
    <property type="term" value="F:corrinoid adenosyltransferase activity"/>
    <property type="evidence" value="ECO:0007669"/>
    <property type="project" value="UniProtKB-EC"/>
</dbReference>
<accession>A0A2W4XKM1</accession>
<feature type="region of interest" description="Disordered" evidence="1">
    <location>
        <begin position="1"/>
        <end position="39"/>
    </location>
</feature>
<comment type="caution">
    <text evidence="2">The sequence shown here is derived from an EMBL/GenBank/DDBJ whole genome shotgun (WGS) entry which is preliminary data.</text>
</comment>
<dbReference type="SUPFAM" id="SSF52540">
    <property type="entry name" value="P-loop containing nucleoside triphosphate hydrolases"/>
    <property type="match status" value="1"/>
</dbReference>
<dbReference type="InterPro" id="IPR003724">
    <property type="entry name" value="CblAdoTrfase_CobA"/>
</dbReference>
<dbReference type="AlphaFoldDB" id="A0A2W4XKM1"/>
<dbReference type="InterPro" id="IPR027417">
    <property type="entry name" value="P-loop_NTPase"/>
</dbReference>
<protein>
    <submittedName>
        <fullName evidence="2">Cob(I)yrinic acid a c-diamide adenosyltransferase</fullName>
        <ecNumber evidence="2">2.5.1.17</ecNumber>
    </submittedName>
</protein>
<sequence>MVAQIKTAQIKTHQTKANHNQTNLPKNNPTDPNSPKTSSLVTPIKGNVQVFIAPHRNLYADIIAQALRVAGQGTQVLLIQFFQTGINQGLSNPRRLVENLEWLRCDAQRDLSKNDIELTDVEKSAILELWDFAKVAIKSAHAGLVVLDEANLLVMRSLITEEELLEALEMRSPKVNVILTGASMPDRISDYADQVTQRRN</sequence>
<keyword evidence="2" id="KW-0808">Transferase</keyword>
<dbReference type="PIRSF" id="PIRSF015617">
    <property type="entry name" value="Adensltrnsf_CobA"/>
    <property type="match status" value="1"/>
</dbReference>
<name>A0A2W4XKM1_9CYAN</name>
<dbReference type="Proteomes" id="UP000249467">
    <property type="component" value="Unassembled WGS sequence"/>
</dbReference>
<gene>
    <name evidence="2" type="ORF">DCF19_22090</name>
</gene>